<organism evidence="1 2">
    <name type="scientific">Achlya hypogyna</name>
    <name type="common">Oomycete</name>
    <name type="synonym">Protoachlya hypogyna</name>
    <dbReference type="NCBI Taxonomy" id="1202772"/>
    <lineage>
        <taxon>Eukaryota</taxon>
        <taxon>Sar</taxon>
        <taxon>Stramenopiles</taxon>
        <taxon>Oomycota</taxon>
        <taxon>Saprolegniomycetes</taxon>
        <taxon>Saprolegniales</taxon>
        <taxon>Achlyaceae</taxon>
        <taxon>Achlya</taxon>
    </lineage>
</organism>
<dbReference type="OrthoDB" id="78283at2759"/>
<sequence>MLKTEDLAILLTLAKTGKQRSFMLALIAVRQVERPLVPDVRFVMTACADSNVILDFRFDVAGVQKLGQLLGIPAVFGRSRESLCDIFLHMINTI</sequence>
<accession>A0A1V9YFD2</accession>
<dbReference type="AlphaFoldDB" id="A0A1V9YFD2"/>
<evidence type="ECO:0000313" key="2">
    <source>
        <dbReference type="Proteomes" id="UP000243579"/>
    </source>
</evidence>
<name>A0A1V9YFD2_ACHHY</name>
<comment type="caution">
    <text evidence="1">The sequence shown here is derived from an EMBL/GenBank/DDBJ whole genome shotgun (WGS) entry which is preliminary data.</text>
</comment>
<proteinExistence type="predicted"/>
<keyword evidence="2" id="KW-1185">Reference proteome</keyword>
<reference evidence="1 2" key="1">
    <citation type="journal article" date="2014" name="Genome Biol. Evol.">
        <title>The secreted proteins of Achlya hypogyna and Thraustotheca clavata identify the ancestral oomycete secretome and reveal gene acquisitions by horizontal gene transfer.</title>
        <authorList>
            <person name="Misner I."/>
            <person name="Blouin N."/>
            <person name="Leonard G."/>
            <person name="Richards T.A."/>
            <person name="Lane C.E."/>
        </authorList>
    </citation>
    <scope>NUCLEOTIDE SEQUENCE [LARGE SCALE GENOMIC DNA]</scope>
    <source>
        <strain evidence="1 2">ATCC 48635</strain>
    </source>
</reference>
<dbReference type="Proteomes" id="UP000243579">
    <property type="component" value="Unassembled WGS sequence"/>
</dbReference>
<evidence type="ECO:0000313" key="1">
    <source>
        <dbReference type="EMBL" id="OQR84411.1"/>
    </source>
</evidence>
<gene>
    <name evidence="1" type="ORF">ACHHYP_13406</name>
</gene>
<protein>
    <submittedName>
        <fullName evidence="1">Uncharacterized protein</fullName>
    </submittedName>
</protein>
<dbReference type="EMBL" id="JNBR01001865">
    <property type="protein sequence ID" value="OQR84411.1"/>
    <property type="molecule type" value="Genomic_DNA"/>
</dbReference>